<dbReference type="InterPro" id="IPR001518">
    <property type="entry name" value="Arginosuc_synth"/>
</dbReference>
<evidence type="ECO:0000256" key="7">
    <source>
        <dbReference type="ARBA" id="ARBA00022840"/>
    </source>
</evidence>
<evidence type="ECO:0000256" key="6">
    <source>
        <dbReference type="ARBA" id="ARBA00022741"/>
    </source>
</evidence>
<evidence type="ECO:0000256" key="1">
    <source>
        <dbReference type="ARBA" id="ARBA00004967"/>
    </source>
</evidence>
<keyword evidence="6" id="KW-0547">Nucleotide-binding</keyword>
<accession>A0ABT8L817</accession>
<dbReference type="SUPFAM" id="SSF52402">
    <property type="entry name" value="Adenine nucleotide alpha hydrolases-like"/>
    <property type="match status" value="1"/>
</dbReference>
<dbReference type="Proteomes" id="UP001172083">
    <property type="component" value="Unassembled WGS sequence"/>
</dbReference>
<keyword evidence="4" id="KW-0436">Ligase</keyword>
<evidence type="ECO:0000259" key="8">
    <source>
        <dbReference type="Pfam" id="PF00764"/>
    </source>
</evidence>
<dbReference type="RefSeq" id="WP_346759239.1">
    <property type="nucleotide sequence ID" value="NZ_JAUJEB010000004.1"/>
</dbReference>
<evidence type="ECO:0000256" key="3">
    <source>
        <dbReference type="ARBA" id="ARBA00022571"/>
    </source>
</evidence>
<dbReference type="PROSITE" id="PS00564">
    <property type="entry name" value="ARGININOSUCCIN_SYN_1"/>
    <property type="match status" value="1"/>
</dbReference>
<keyword evidence="5" id="KW-0028">Amino-acid biosynthesis</keyword>
<dbReference type="InterPro" id="IPR018223">
    <property type="entry name" value="Arginosuc_synth_CS"/>
</dbReference>
<name>A0ABT8L817_9BACT</name>
<evidence type="ECO:0000313" key="11">
    <source>
        <dbReference type="Proteomes" id="UP001172083"/>
    </source>
</evidence>
<dbReference type="Gene3D" id="3.40.50.620">
    <property type="entry name" value="HUPs"/>
    <property type="match status" value="1"/>
</dbReference>
<dbReference type="Pfam" id="PF00764">
    <property type="entry name" value="Arginosuc_synth"/>
    <property type="match status" value="1"/>
</dbReference>
<dbReference type="InterPro" id="IPR014729">
    <property type="entry name" value="Rossmann-like_a/b/a_fold"/>
</dbReference>
<dbReference type="EC" id="6.3.4.5" evidence="2"/>
<dbReference type="PANTHER" id="PTHR11587">
    <property type="entry name" value="ARGININOSUCCINATE SYNTHASE"/>
    <property type="match status" value="1"/>
</dbReference>
<comment type="caution">
    <text evidence="10">The sequence shown here is derived from an EMBL/GenBank/DDBJ whole genome shotgun (WGS) entry which is preliminary data.</text>
</comment>
<dbReference type="Gene3D" id="3.90.1260.10">
    <property type="entry name" value="Argininosuccinate synthetase, chain A, domain 2"/>
    <property type="match status" value="1"/>
</dbReference>
<dbReference type="InterPro" id="IPR048267">
    <property type="entry name" value="Arginosuc_syn_N"/>
</dbReference>
<sequence length="400" mass="45062">MKDNNKVVLAFSGGLDTSYCVKYLKLEKELSVHAAIVNTGGFDKEELDDIKDRAYQLGADEFTVLEETENFYTNCLKYLIFGNILRNNTYPLSVSAERVFQAIALVNYAKKINAGFIAHGSTGAGNDQVRFDLVFQILAPEIEIITPIRDQKLSRKAEIDYLAAHGAAQDWEKAKYSINKGLWGTSVGGDETLTSHLALPEKAFPTQLKNTEPQQVKIKFKQGELCGLNDRELSPVDIIQQLEQIAQPYAIGRDIHVGDTILGIKGRVGFEAAASLIIIKAHHSLEKHVLGKWQQYWKEQLANWYGMMVHEGQFLDPVMRNIESFLQDSQANVEGTVYIDLAPYRFQIAGIKSKYDLMQSDFGQYGEMNNAWTAEDVKGFTKILANQTKIYQHVNHLPYD</sequence>
<dbReference type="InterPro" id="IPR024074">
    <property type="entry name" value="AS_cat/multimer_dom_body"/>
</dbReference>
<proteinExistence type="predicted"/>
<dbReference type="InterPro" id="IPR048268">
    <property type="entry name" value="Arginosuc_syn_C"/>
</dbReference>
<dbReference type="PANTHER" id="PTHR11587:SF2">
    <property type="entry name" value="ARGININOSUCCINATE SYNTHASE"/>
    <property type="match status" value="1"/>
</dbReference>
<feature type="domain" description="Arginosuccinate synthase-like N-terminal" evidence="8">
    <location>
        <begin position="6"/>
        <end position="166"/>
    </location>
</feature>
<evidence type="ECO:0000256" key="5">
    <source>
        <dbReference type="ARBA" id="ARBA00022605"/>
    </source>
</evidence>
<evidence type="ECO:0000259" key="9">
    <source>
        <dbReference type="Pfam" id="PF20979"/>
    </source>
</evidence>
<reference evidence="10" key="1">
    <citation type="submission" date="2023-06" db="EMBL/GenBank/DDBJ databases">
        <title>Genomic of Agaribacillus aureum.</title>
        <authorList>
            <person name="Wang G."/>
        </authorList>
    </citation>
    <scope>NUCLEOTIDE SEQUENCE</scope>
    <source>
        <strain evidence="10">BMA12</strain>
    </source>
</reference>
<keyword evidence="7" id="KW-0067">ATP-binding</keyword>
<keyword evidence="11" id="KW-1185">Reference proteome</keyword>
<evidence type="ECO:0000313" key="10">
    <source>
        <dbReference type="EMBL" id="MDN5213900.1"/>
    </source>
</evidence>
<feature type="domain" description="Arginosuccinate synthase C-terminal" evidence="9">
    <location>
        <begin position="176"/>
        <end position="391"/>
    </location>
</feature>
<dbReference type="InterPro" id="IPR023434">
    <property type="entry name" value="Arginosuc_synth_type_1_subfam"/>
</dbReference>
<evidence type="ECO:0000256" key="4">
    <source>
        <dbReference type="ARBA" id="ARBA00022598"/>
    </source>
</evidence>
<evidence type="ECO:0000256" key="2">
    <source>
        <dbReference type="ARBA" id="ARBA00012286"/>
    </source>
</evidence>
<protein>
    <recommendedName>
        <fullName evidence="2">argininosuccinate synthase</fullName>
        <ecNumber evidence="2">6.3.4.5</ecNumber>
    </recommendedName>
</protein>
<gene>
    <name evidence="10" type="ORF">QQ020_17630</name>
</gene>
<organism evidence="10 11">
    <name type="scientific">Agaribacillus aureus</name>
    <dbReference type="NCBI Taxonomy" id="3051825"/>
    <lineage>
        <taxon>Bacteria</taxon>
        <taxon>Pseudomonadati</taxon>
        <taxon>Bacteroidota</taxon>
        <taxon>Cytophagia</taxon>
        <taxon>Cytophagales</taxon>
        <taxon>Splendidivirgaceae</taxon>
        <taxon>Agaribacillus</taxon>
    </lineage>
</organism>
<dbReference type="Pfam" id="PF20979">
    <property type="entry name" value="Arginosuc_syn_C"/>
    <property type="match status" value="1"/>
</dbReference>
<dbReference type="SUPFAM" id="SSF69864">
    <property type="entry name" value="Argininosuccinate synthetase, C-terminal domain"/>
    <property type="match status" value="1"/>
</dbReference>
<dbReference type="EMBL" id="JAUJEB010000004">
    <property type="protein sequence ID" value="MDN5213900.1"/>
    <property type="molecule type" value="Genomic_DNA"/>
</dbReference>
<keyword evidence="3" id="KW-0055">Arginine biosynthesis</keyword>
<comment type="pathway">
    <text evidence="1">Amino-acid biosynthesis; L-arginine biosynthesis; L-arginine from L-ornithine and carbamoyl phosphate: step 2/3.</text>
</comment>
<dbReference type="CDD" id="cd01999">
    <property type="entry name" value="ASS"/>
    <property type="match status" value="1"/>
</dbReference>